<evidence type="ECO:0000313" key="1">
    <source>
        <dbReference type="EMBL" id="SNT24433.1"/>
    </source>
</evidence>
<organism evidence="1 2">
    <name type="scientific">Sphingopyxis indica</name>
    <dbReference type="NCBI Taxonomy" id="436663"/>
    <lineage>
        <taxon>Bacteria</taxon>
        <taxon>Pseudomonadati</taxon>
        <taxon>Pseudomonadota</taxon>
        <taxon>Alphaproteobacteria</taxon>
        <taxon>Sphingomonadales</taxon>
        <taxon>Sphingomonadaceae</taxon>
        <taxon>Sphingopyxis</taxon>
    </lineage>
</organism>
<dbReference type="EMBL" id="FZPA01000018">
    <property type="protein sequence ID" value="SNT24433.1"/>
    <property type="molecule type" value="Genomic_DNA"/>
</dbReference>
<reference evidence="1 2" key="1">
    <citation type="submission" date="2017-06" db="EMBL/GenBank/DDBJ databases">
        <authorList>
            <person name="Kim H.J."/>
            <person name="Triplett B.A."/>
        </authorList>
    </citation>
    <scope>NUCLEOTIDE SEQUENCE [LARGE SCALE GENOMIC DNA]</scope>
    <source>
        <strain evidence="1 2">DS15</strain>
    </source>
</reference>
<accession>A0A239L3N1</accession>
<dbReference type="AlphaFoldDB" id="A0A239L3N1"/>
<dbReference type="Proteomes" id="UP000198339">
    <property type="component" value="Unassembled WGS sequence"/>
</dbReference>
<protein>
    <recommendedName>
        <fullName evidence="3">DUF2274 domain-containing protein</fullName>
    </recommendedName>
</protein>
<evidence type="ECO:0008006" key="3">
    <source>
        <dbReference type="Google" id="ProtNLM"/>
    </source>
</evidence>
<dbReference type="InterPro" id="IPR018733">
    <property type="entry name" value="DUF2274"/>
</dbReference>
<dbReference type="OrthoDB" id="9803810at2"/>
<name>A0A239L3N1_9SPHN</name>
<dbReference type="RefSeq" id="WP_089217267.1">
    <property type="nucleotide sequence ID" value="NZ_FZPA01000018.1"/>
</dbReference>
<evidence type="ECO:0000313" key="2">
    <source>
        <dbReference type="Proteomes" id="UP000198339"/>
    </source>
</evidence>
<dbReference type="Pfam" id="PF10038">
    <property type="entry name" value="DUF2274"/>
    <property type="match status" value="1"/>
</dbReference>
<sequence>MTKLKLGDLTDETPIRRQLSFPADLYRDMTIYGELLAEGSETKPVEPERLAIAMLTRFLATDRAFQRAKRERARTATQ</sequence>
<proteinExistence type="predicted"/>
<keyword evidence="2" id="KW-1185">Reference proteome</keyword>
<gene>
    <name evidence="1" type="ORF">SAMN06295955_11862</name>
</gene>